<name>A0A2M9BSX1_9BACT</name>
<sequence>MVHYFRNAVFTKGLSALLATSFLTVSCSKDEVAAPKSELNQVATKGYTGEQLFRGVLLLEGEVAAKLPTLQAFRLALEKEQAQNPAFAQARAEHNAAVVTAVSKLDPGYFAELQKAVESKNFDAINTALRKGGSLIQAVKMTGTGNNEKVAKLQEGLKSINLKKYDFSKQEEVARFMQDAKTKVGIQDSGSEQGLQDQVSIAWAFDIAVAIEIAAIVVVVIVAVLGADQDTSAPSSFEHENLVKDIAFNLG</sequence>
<comment type="caution">
    <text evidence="2">The sequence shown here is derived from an EMBL/GenBank/DDBJ whole genome shotgun (WGS) entry which is preliminary data.</text>
</comment>
<dbReference type="AlphaFoldDB" id="A0A2M9BSX1"/>
<dbReference type="PROSITE" id="PS51257">
    <property type="entry name" value="PROKAR_LIPOPROTEIN"/>
    <property type="match status" value="1"/>
</dbReference>
<evidence type="ECO:0000313" key="2">
    <source>
        <dbReference type="EMBL" id="PJJ61045.1"/>
    </source>
</evidence>
<dbReference type="Pfam" id="PF26137">
    <property type="entry name" value="Toxin_SdpC"/>
    <property type="match status" value="1"/>
</dbReference>
<keyword evidence="1" id="KW-0472">Membrane</keyword>
<evidence type="ECO:0000256" key="1">
    <source>
        <dbReference type="SAM" id="Phobius"/>
    </source>
</evidence>
<dbReference type="Proteomes" id="UP000228535">
    <property type="component" value="Unassembled WGS sequence"/>
</dbReference>
<evidence type="ECO:0000313" key="3">
    <source>
        <dbReference type="Proteomes" id="UP000228535"/>
    </source>
</evidence>
<organism evidence="2 3">
    <name type="scientific">Hymenobacter chitinivorans DSM 11115</name>
    <dbReference type="NCBI Taxonomy" id="1121954"/>
    <lineage>
        <taxon>Bacteria</taxon>
        <taxon>Pseudomonadati</taxon>
        <taxon>Bacteroidota</taxon>
        <taxon>Cytophagia</taxon>
        <taxon>Cytophagales</taxon>
        <taxon>Hymenobacteraceae</taxon>
        <taxon>Hymenobacter</taxon>
    </lineage>
</organism>
<dbReference type="OrthoDB" id="1453505at2"/>
<dbReference type="EMBL" id="PGFA01000001">
    <property type="protein sequence ID" value="PJJ61045.1"/>
    <property type="molecule type" value="Genomic_DNA"/>
</dbReference>
<feature type="transmembrane region" description="Helical" evidence="1">
    <location>
        <begin position="201"/>
        <end position="227"/>
    </location>
</feature>
<keyword evidence="3" id="KW-1185">Reference proteome</keyword>
<keyword evidence="1" id="KW-0812">Transmembrane</keyword>
<accession>A0A2M9BSX1</accession>
<keyword evidence="1" id="KW-1133">Transmembrane helix</keyword>
<dbReference type="RefSeq" id="WP_100336665.1">
    <property type="nucleotide sequence ID" value="NZ_PGFA01000001.1"/>
</dbReference>
<dbReference type="InterPro" id="IPR023888">
    <property type="entry name" value="SdpC-like"/>
</dbReference>
<reference evidence="2 3" key="1">
    <citation type="submission" date="2017-11" db="EMBL/GenBank/DDBJ databases">
        <title>Genomic Encyclopedia of Archaeal and Bacterial Type Strains, Phase II (KMG-II): From Individual Species to Whole Genera.</title>
        <authorList>
            <person name="Goeker M."/>
        </authorList>
    </citation>
    <scope>NUCLEOTIDE SEQUENCE [LARGE SCALE GENOMIC DNA]</scope>
    <source>
        <strain evidence="2 3">DSM 11115</strain>
    </source>
</reference>
<protein>
    <submittedName>
        <fullName evidence="2">SdpC family antimicrobial peptide</fullName>
    </submittedName>
</protein>
<gene>
    <name evidence="2" type="ORF">CLV45_2482</name>
</gene>
<proteinExistence type="predicted"/>